<protein>
    <submittedName>
        <fullName evidence="2">(pine wood nematode) hypothetical protein</fullName>
    </submittedName>
</protein>
<keyword evidence="3" id="KW-1185">Reference proteome</keyword>
<dbReference type="Proteomes" id="UP000659654">
    <property type="component" value="Unassembled WGS sequence"/>
</dbReference>
<dbReference type="EMBL" id="CAJFDI010000005">
    <property type="protein sequence ID" value="CAD5233187.1"/>
    <property type="molecule type" value="Genomic_DNA"/>
</dbReference>
<feature type="compositionally biased region" description="Basic and acidic residues" evidence="1">
    <location>
        <begin position="281"/>
        <end position="293"/>
    </location>
</feature>
<proteinExistence type="predicted"/>
<accession>A0A7I8XPT4</accession>
<reference evidence="2" key="1">
    <citation type="submission" date="2020-09" db="EMBL/GenBank/DDBJ databases">
        <authorList>
            <person name="Kikuchi T."/>
        </authorList>
    </citation>
    <scope>NUCLEOTIDE SEQUENCE</scope>
    <source>
        <strain evidence="2">Ka4C1</strain>
    </source>
</reference>
<evidence type="ECO:0000256" key="1">
    <source>
        <dbReference type="SAM" id="MobiDB-lite"/>
    </source>
</evidence>
<feature type="region of interest" description="Disordered" evidence="1">
    <location>
        <begin position="71"/>
        <end position="124"/>
    </location>
</feature>
<organism evidence="2 3">
    <name type="scientific">Bursaphelenchus xylophilus</name>
    <name type="common">Pinewood nematode worm</name>
    <name type="synonym">Aphelenchoides xylophilus</name>
    <dbReference type="NCBI Taxonomy" id="6326"/>
    <lineage>
        <taxon>Eukaryota</taxon>
        <taxon>Metazoa</taxon>
        <taxon>Ecdysozoa</taxon>
        <taxon>Nematoda</taxon>
        <taxon>Chromadorea</taxon>
        <taxon>Rhabditida</taxon>
        <taxon>Tylenchina</taxon>
        <taxon>Tylenchomorpha</taxon>
        <taxon>Aphelenchoidea</taxon>
        <taxon>Aphelenchoididae</taxon>
        <taxon>Bursaphelenchus</taxon>
    </lineage>
</organism>
<feature type="region of interest" description="Disordered" evidence="1">
    <location>
        <begin position="171"/>
        <end position="293"/>
    </location>
</feature>
<dbReference type="Proteomes" id="UP000582659">
    <property type="component" value="Unassembled WGS sequence"/>
</dbReference>
<dbReference type="EMBL" id="CAJFCV020000005">
    <property type="protein sequence ID" value="CAG9126816.1"/>
    <property type="molecule type" value="Genomic_DNA"/>
</dbReference>
<comment type="caution">
    <text evidence="2">The sequence shown here is derived from an EMBL/GenBank/DDBJ whole genome shotgun (WGS) entry which is preliminary data.</text>
</comment>
<feature type="compositionally biased region" description="Low complexity" evidence="1">
    <location>
        <begin position="232"/>
        <end position="243"/>
    </location>
</feature>
<sequence>MKLCLLHLIGEGSVEASTTRGRFGGLAFAHVFKIMILKTCKLNYRGQGYQGASSPSSLGGQSYAGHVDDRFGGQHGLDSRAETVGSSFDRSAAEGAGGSSGSSVSTTFERTGVSTGGIGGSADRFGSSTGAIGSSFDRSASVGADGASVAAGSFTGASGSADSSRFSGAEIGTTGGSSSSSSFSGSSFSADAPVATGSSGSQIEVTGTSETDSGAAGASSTSFERTEFTKISSPSSSAVSSSAGLPPRMDGIAPDAASGAGLDVEKSSHGVSVAERTGSGFDDKQVRRERANS</sequence>
<evidence type="ECO:0000313" key="2">
    <source>
        <dbReference type="EMBL" id="CAD5233187.1"/>
    </source>
</evidence>
<name>A0A7I8XPT4_BURXY</name>
<feature type="compositionally biased region" description="Low complexity" evidence="1">
    <location>
        <begin position="176"/>
        <end position="189"/>
    </location>
</feature>
<feature type="compositionally biased region" description="Polar residues" evidence="1">
    <location>
        <begin position="196"/>
        <end position="205"/>
    </location>
</feature>
<evidence type="ECO:0000313" key="3">
    <source>
        <dbReference type="Proteomes" id="UP000659654"/>
    </source>
</evidence>
<gene>
    <name evidence="2" type="ORF">BXYJ_LOCUS13278</name>
</gene>
<dbReference type="AlphaFoldDB" id="A0A7I8XPT4"/>
<feature type="compositionally biased region" description="Basic and acidic residues" evidence="1">
    <location>
        <begin position="71"/>
        <end position="81"/>
    </location>
</feature>
<feature type="compositionally biased region" description="Low complexity" evidence="1">
    <location>
        <begin position="206"/>
        <end position="222"/>
    </location>
</feature>